<keyword evidence="1" id="KW-0812">Transmembrane</keyword>
<proteinExistence type="predicted"/>
<dbReference type="EMBL" id="UINC01114770">
    <property type="protein sequence ID" value="SVC85313.1"/>
    <property type="molecule type" value="Genomic_DNA"/>
</dbReference>
<dbReference type="AlphaFoldDB" id="A0A382QIF4"/>
<accession>A0A382QIF4</accession>
<feature type="transmembrane region" description="Helical" evidence="1">
    <location>
        <begin position="20"/>
        <end position="50"/>
    </location>
</feature>
<gene>
    <name evidence="2" type="ORF">METZ01_LOCUS338167</name>
</gene>
<name>A0A382QIF4_9ZZZZ</name>
<evidence type="ECO:0000313" key="2">
    <source>
        <dbReference type="EMBL" id="SVC85313.1"/>
    </source>
</evidence>
<protein>
    <submittedName>
        <fullName evidence="2">Uncharacterized protein</fullName>
    </submittedName>
</protein>
<reference evidence="2" key="1">
    <citation type="submission" date="2018-05" db="EMBL/GenBank/DDBJ databases">
        <authorList>
            <person name="Lanie J.A."/>
            <person name="Ng W.-L."/>
            <person name="Kazmierczak K.M."/>
            <person name="Andrzejewski T.M."/>
            <person name="Davidsen T.M."/>
            <person name="Wayne K.J."/>
            <person name="Tettelin H."/>
            <person name="Glass J.I."/>
            <person name="Rusch D."/>
            <person name="Podicherti R."/>
            <person name="Tsui H.-C.T."/>
            <person name="Winkler M.E."/>
        </authorList>
    </citation>
    <scope>NUCLEOTIDE SEQUENCE</scope>
</reference>
<keyword evidence="1" id="KW-0472">Membrane</keyword>
<keyword evidence="1" id="KW-1133">Transmembrane helix</keyword>
<sequence>MKFVQLFPNLKSSIVFMLNLMAFTITKMCFMIIQTIKAFVMFVILAISAYHKLT</sequence>
<evidence type="ECO:0000256" key="1">
    <source>
        <dbReference type="SAM" id="Phobius"/>
    </source>
</evidence>
<organism evidence="2">
    <name type="scientific">marine metagenome</name>
    <dbReference type="NCBI Taxonomy" id="408172"/>
    <lineage>
        <taxon>unclassified sequences</taxon>
        <taxon>metagenomes</taxon>
        <taxon>ecological metagenomes</taxon>
    </lineage>
</organism>